<evidence type="ECO:0000313" key="3">
    <source>
        <dbReference type="Proteomes" id="UP000182060"/>
    </source>
</evidence>
<proteinExistence type="predicted"/>
<name>A0AAC9NI86_9BURK</name>
<dbReference type="Proteomes" id="UP000182060">
    <property type="component" value="Chromosome"/>
</dbReference>
<organism evidence="2 3">
    <name type="scientific">Polynucleobacter asymbioticus</name>
    <dbReference type="NCBI Taxonomy" id="576611"/>
    <lineage>
        <taxon>Bacteria</taxon>
        <taxon>Pseudomonadati</taxon>
        <taxon>Pseudomonadota</taxon>
        <taxon>Betaproteobacteria</taxon>
        <taxon>Burkholderiales</taxon>
        <taxon>Burkholderiaceae</taxon>
        <taxon>Polynucleobacter</taxon>
    </lineage>
</organism>
<keyword evidence="1" id="KW-1133">Transmembrane helix</keyword>
<dbReference type="InterPro" id="IPR029058">
    <property type="entry name" value="AB_hydrolase_fold"/>
</dbReference>
<protein>
    <submittedName>
        <fullName evidence="2">Uncharacterized protein</fullName>
    </submittedName>
</protein>
<dbReference type="SUPFAM" id="SSF53474">
    <property type="entry name" value="alpha/beta-Hydrolases"/>
    <property type="match status" value="1"/>
</dbReference>
<keyword evidence="1" id="KW-0812">Transmembrane</keyword>
<evidence type="ECO:0000256" key="1">
    <source>
        <dbReference type="SAM" id="Phobius"/>
    </source>
</evidence>
<reference evidence="2" key="1">
    <citation type="journal article" date="2017" name="Appl. Environ. Microbiol.">
        <title>Microdiversification of a pelagic Polynucleobacter species is mainly driven by acquisition of genomic islands from a partially interspecific gene pool.</title>
        <authorList>
            <person name="Hoetzinger M."/>
            <person name="Hahn M.W."/>
            <person name="Jezberova J."/>
            <person name="Schmidt J."/>
            <person name="Koll U."/>
        </authorList>
    </citation>
    <scope>NUCLEOTIDE SEQUENCE</scope>
    <source>
        <strain evidence="2">MWH-RechtKol4</strain>
    </source>
</reference>
<accession>A0AAC9NI86</accession>
<evidence type="ECO:0000313" key="2">
    <source>
        <dbReference type="EMBL" id="APC00494.1"/>
    </source>
</evidence>
<dbReference type="EMBL" id="CP015017">
    <property type="protein sequence ID" value="APC00494.1"/>
    <property type="molecule type" value="Genomic_DNA"/>
</dbReference>
<keyword evidence="1" id="KW-0472">Membrane</keyword>
<dbReference type="RefSeq" id="WP_071538723.1">
    <property type="nucleotide sequence ID" value="NZ_CP015016.1"/>
</dbReference>
<dbReference type="AlphaFoldDB" id="A0AAC9NI86"/>
<gene>
    <name evidence="2" type="ORF">AOC25_02080</name>
</gene>
<sequence>MNFESRYQHSSKQLNKLKELREKKEISVSESLFLATEAIQHGQPYALSLIDCLLSQFHKKEIQDFLFSLKLQCEFIESIQHWPMVKANPNTLKKLYELNGYQFIKGSKHPSKLIIVFTTMYNNFYMSNAVLAAFLLQFGISILILKDATRFNYLKGVQGLGDDLSKVANKIQLIIDQEGIKEVIIAGFSSGGYASLLLSCLVPCNRYLGFSIRSDLSEHSALAPPKFFLSEVRELLDKRWLINMRERLTTAAIDCRKEIYVGKDNTEDMRHADNLRGLPDVHLHELPCGHITIAPLMQTGDLTRIFHNIIFET</sequence>
<feature type="transmembrane region" description="Helical" evidence="1">
    <location>
        <begin position="124"/>
        <end position="145"/>
    </location>
</feature>